<protein>
    <recommendedName>
        <fullName evidence="12 13">DNA primase</fullName>
        <ecNumber evidence="12">2.7.7.101</ecNumber>
    </recommendedName>
</protein>
<comment type="cofactor">
    <cofactor evidence="12 13 14">
        <name>Zn(2+)</name>
        <dbReference type="ChEBI" id="CHEBI:29105"/>
    </cofactor>
    <text evidence="12 13 14">Binds 1 zinc ion per monomer.</text>
</comment>
<feature type="domain" description="Toprim" evidence="16">
    <location>
        <begin position="253"/>
        <end position="334"/>
    </location>
</feature>
<accession>A0A1F5HFF8</accession>
<dbReference type="PANTHER" id="PTHR30313">
    <property type="entry name" value="DNA PRIMASE"/>
    <property type="match status" value="1"/>
</dbReference>
<keyword evidence="5 12" id="KW-0235">DNA replication</keyword>
<comment type="catalytic activity">
    <reaction evidence="12">
        <text>ssDNA + n NTP = ssDNA/pppN(pN)n-1 hybrid + (n-1) diphosphate.</text>
        <dbReference type="EC" id="2.7.7.101"/>
    </reaction>
</comment>
<evidence type="ECO:0000256" key="4">
    <source>
        <dbReference type="ARBA" id="ARBA00022695"/>
    </source>
</evidence>
<dbReference type="Pfam" id="PF08275">
    <property type="entry name" value="DNAG_N"/>
    <property type="match status" value="1"/>
</dbReference>
<comment type="subunit">
    <text evidence="12">Monomer. Interacts with DnaB.</text>
</comment>
<keyword evidence="8 12" id="KW-0862">Zinc</keyword>
<dbReference type="EC" id="2.7.7.101" evidence="12"/>
<dbReference type="GO" id="GO:0008270">
    <property type="term" value="F:zinc ion binding"/>
    <property type="evidence" value="ECO:0007669"/>
    <property type="project" value="UniProtKB-UniRule"/>
</dbReference>
<evidence type="ECO:0000256" key="15">
    <source>
        <dbReference type="SAM" id="Coils"/>
    </source>
</evidence>
<evidence type="ECO:0000313" key="17">
    <source>
        <dbReference type="EMBL" id="OGE02897.1"/>
    </source>
</evidence>
<comment type="function">
    <text evidence="12 13">RNA polymerase that catalyzes the synthesis of short RNA molecules used as primers for DNA polymerase during DNA replication.</text>
</comment>
<keyword evidence="3 12" id="KW-0808">Transferase</keyword>
<dbReference type="Pfam" id="PF10410">
    <property type="entry name" value="DnaB_bind"/>
    <property type="match status" value="1"/>
</dbReference>
<evidence type="ECO:0000256" key="9">
    <source>
        <dbReference type="ARBA" id="ARBA00022842"/>
    </source>
</evidence>
<evidence type="ECO:0000256" key="7">
    <source>
        <dbReference type="ARBA" id="ARBA00022771"/>
    </source>
</evidence>
<dbReference type="GO" id="GO:0003899">
    <property type="term" value="F:DNA-directed RNA polymerase activity"/>
    <property type="evidence" value="ECO:0007669"/>
    <property type="project" value="UniProtKB-UniRule"/>
</dbReference>
<evidence type="ECO:0000256" key="2">
    <source>
        <dbReference type="ARBA" id="ARBA00022515"/>
    </source>
</evidence>
<keyword evidence="2 12" id="KW-0639">Primosome</keyword>
<proteinExistence type="inferred from homology"/>
<sequence>MDQKDEVKTKVDIVELISGYLPLKKAGRNFAGLCPFHSEKTPSFMISPERQVFKCFGCGEAGDVFTFLEKIEGWDFREALEELAKRVGVKLKSFAPTEASRTKEKLISINNLAAKFYAHLLNKHPVGQKGRDYLRSRGIKNSLWEKFDLGFAPAGWETVSQLLTKRRYSLADIAMAGLIIARGSRQGYYDRFRNRIIFPLKDGRGTILGFSARLLSDSVKEAKYINSPETPIFNKGSLLFGMDVARGAIKEKNQALLVEGEFDVISSHQAGITNAVASKGTALTERQVALLSRATENVALCFDTDLAGDAAARRGIELLDLAGVNVKVVRLSKYKDPDEFCKKDPAGFKKAIGNAQNIYNYFIESALSRYDPQTAEGQKKIGREILPILAKISDDLVRAHYIDKLAKGLDLDVNLVAQAVEKKTSEIYQEAPSSLSQNKSAIGLEEYFLALYISRDDIISPVDIPVLPVDFENKQAAHFWKWARDIIKSSRRRQSGQNFKKLLTNLPKELSGFVDTLYLVSVSPAFSEKERWVQELVKVAKRIKQKSLKRQLSAIAHQLKIAQEKNLNRELTSLTKKFDKLTENLEKMNI</sequence>
<comment type="caution">
    <text evidence="17">The sequence shown here is derived from an EMBL/GenBank/DDBJ whole genome shotgun (WGS) entry which is preliminary data.</text>
</comment>
<evidence type="ECO:0000256" key="5">
    <source>
        <dbReference type="ARBA" id="ARBA00022705"/>
    </source>
</evidence>
<reference evidence="17 18" key="1">
    <citation type="journal article" date="2016" name="Nat. Commun.">
        <title>Thousands of microbial genomes shed light on interconnected biogeochemical processes in an aquifer system.</title>
        <authorList>
            <person name="Anantharaman K."/>
            <person name="Brown C.T."/>
            <person name="Hug L.A."/>
            <person name="Sharon I."/>
            <person name="Castelle C.J."/>
            <person name="Probst A.J."/>
            <person name="Thomas B.C."/>
            <person name="Singh A."/>
            <person name="Wilkins M.J."/>
            <person name="Karaoz U."/>
            <person name="Brodie E.L."/>
            <person name="Williams K.H."/>
            <person name="Hubbard S.S."/>
            <person name="Banfield J.F."/>
        </authorList>
    </citation>
    <scope>NUCLEOTIDE SEQUENCE [LARGE SCALE GENOMIC DNA]</scope>
</reference>
<evidence type="ECO:0000259" key="16">
    <source>
        <dbReference type="PROSITE" id="PS50880"/>
    </source>
</evidence>
<dbReference type="SMART" id="SM00493">
    <property type="entry name" value="TOPRIM"/>
    <property type="match status" value="1"/>
</dbReference>
<dbReference type="Gene3D" id="3.90.580.10">
    <property type="entry name" value="Zinc finger, CHC2-type domain"/>
    <property type="match status" value="1"/>
</dbReference>
<keyword evidence="9" id="KW-0460">Magnesium</keyword>
<comment type="domain">
    <text evidence="12">Contains an N-terminal zinc-binding domain, a central core domain that contains the primase activity, and a C-terminal DnaB-binding domain.</text>
</comment>
<keyword evidence="11 12" id="KW-0804">Transcription</keyword>
<dbReference type="InterPro" id="IPR034151">
    <property type="entry name" value="TOPRIM_DnaG_bac"/>
</dbReference>
<dbReference type="STRING" id="1797737.A2196_03490"/>
<dbReference type="FunFam" id="3.90.980.10:FF:000001">
    <property type="entry name" value="DNA primase"/>
    <property type="match status" value="1"/>
</dbReference>
<keyword evidence="1 12" id="KW-0240">DNA-directed RNA polymerase</keyword>
<organism evidence="17 18">
    <name type="scientific">Candidatus Curtissbacteria bacterium RIFOXYA1_FULL_41_14</name>
    <dbReference type="NCBI Taxonomy" id="1797737"/>
    <lineage>
        <taxon>Bacteria</taxon>
        <taxon>Candidatus Curtissiibacteriota</taxon>
    </lineage>
</organism>
<evidence type="ECO:0000256" key="11">
    <source>
        <dbReference type="ARBA" id="ARBA00023163"/>
    </source>
</evidence>
<dbReference type="GO" id="GO:0003677">
    <property type="term" value="F:DNA binding"/>
    <property type="evidence" value="ECO:0007669"/>
    <property type="project" value="UniProtKB-KW"/>
</dbReference>
<dbReference type="InterPro" id="IPR050219">
    <property type="entry name" value="DnaG_primase"/>
</dbReference>
<comment type="similarity">
    <text evidence="12 13">Belongs to the DnaG primase family.</text>
</comment>
<dbReference type="InterPro" id="IPR030846">
    <property type="entry name" value="DnaG_bac"/>
</dbReference>
<keyword evidence="15" id="KW-0175">Coiled coil</keyword>
<evidence type="ECO:0000256" key="1">
    <source>
        <dbReference type="ARBA" id="ARBA00022478"/>
    </source>
</evidence>
<name>A0A1F5HFF8_9BACT</name>
<evidence type="ECO:0000256" key="3">
    <source>
        <dbReference type="ARBA" id="ARBA00022679"/>
    </source>
</evidence>
<dbReference type="Gene3D" id="3.90.980.10">
    <property type="entry name" value="DNA primase, catalytic core, N-terminal domain"/>
    <property type="match status" value="1"/>
</dbReference>
<feature type="coiled-coil region" evidence="15">
    <location>
        <begin position="545"/>
        <end position="584"/>
    </location>
</feature>
<dbReference type="Pfam" id="PF13155">
    <property type="entry name" value="Toprim_2"/>
    <property type="match status" value="1"/>
</dbReference>
<evidence type="ECO:0000256" key="14">
    <source>
        <dbReference type="PIRSR" id="PIRSR002811-1"/>
    </source>
</evidence>
<dbReference type="SUPFAM" id="SSF56731">
    <property type="entry name" value="DNA primase core"/>
    <property type="match status" value="1"/>
</dbReference>
<dbReference type="EMBL" id="MFCA01000007">
    <property type="protein sequence ID" value="OGE02897.1"/>
    <property type="molecule type" value="Genomic_DNA"/>
</dbReference>
<dbReference type="InterPro" id="IPR002694">
    <property type="entry name" value="Znf_CHC2"/>
</dbReference>
<dbReference type="InterPro" id="IPR019475">
    <property type="entry name" value="DNA_primase_DnaB-bd"/>
</dbReference>
<dbReference type="InterPro" id="IPR006171">
    <property type="entry name" value="TOPRIM_dom"/>
</dbReference>
<dbReference type="GO" id="GO:0000428">
    <property type="term" value="C:DNA-directed RNA polymerase complex"/>
    <property type="evidence" value="ECO:0007669"/>
    <property type="project" value="UniProtKB-KW"/>
</dbReference>
<keyword evidence="7 12" id="KW-0863">Zinc-finger</keyword>
<dbReference type="GO" id="GO:1990077">
    <property type="term" value="C:primosome complex"/>
    <property type="evidence" value="ECO:0007669"/>
    <property type="project" value="UniProtKB-KW"/>
</dbReference>
<dbReference type="GO" id="GO:0006269">
    <property type="term" value="P:DNA replication, synthesis of primer"/>
    <property type="evidence" value="ECO:0007669"/>
    <property type="project" value="UniProtKB-UniRule"/>
</dbReference>
<evidence type="ECO:0000256" key="10">
    <source>
        <dbReference type="ARBA" id="ARBA00023125"/>
    </source>
</evidence>
<dbReference type="InterPro" id="IPR037068">
    <property type="entry name" value="DNA_primase_core_N_sf"/>
</dbReference>
<keyword evidence="6 12" id="KW-0479">Metal-binding</keyword>
<dbReference type="InterPro" id="IPR036977">
    <property type="entry name" value="DNA_primase_Znf_CHC2"/>
</dbReference>
<dbReference type="Pfam" id="PF01807">
    <property type="entry name" value="Zn_ribbon_DnaG"/>
    <property type="match status" value="1"/>
</dbReference>
<dbReference type="SMART" id="SM00400">
    <property type="entry name" value="ZnF_CHCC"/>
    <property type="match status" value="1"/>
</dbReference>
<dbReference type="HAMAP" id="MF_00974">
    <property type="entry name" value="DNA_primase_DnaG"/>
    <property type="match status" value="1"/>
</dbReference>
<dbReference type="PROSITE" id="PS50880">
    <property type="entry name" value="TOPRIM"/>
    <property type="match status" value="1"/>
</dbReference>
<feature type="zinc finger region" description="CHC2-type" evidence="12 14">
    <location>
        <begin position="34"/>
        <end position="58"/>
    </location>
</feature>
<keyword evidence="10 12" id="KW-0238">DNA-binding</keyword>
<gene>
    <name evidence="12" type="primary">dnaG</name>
    <name evidence="17" type="ORF">A2196_03490</name>
</gene>
<dbReference type="SUPFAM" id="SSF57783">
    <property type="entry name" value="Zinc beta-ribbon"/>
    <property type="match status" value="1"/>
</dbReference>
<dbReference type="Gene3D" id="3.40.1360.10">
    <property type="match status" value="1"/>
</dbReference>
<dbReference type="GO" id="GO:0005737">
    <property type="term" value="C:cytoplasm"/>
    <property type="evidence" value="ECO:0007669"/>
    <property type="project" value="TreeGrafter"/>
</dbReference>
<dbReference type="CDD" id="cd03364">
    <property type="entry name" value="TOPRIM_DnaG_primases"/>
    <property type="match status" value="1"/>
</dbReference>
<dbReference type="PIRSF" id="PIRSF002811">
    <property type="entry name" value="DnaG"/>
    <property type="match status" value="1"/>
</dbReference>
<evidence type="ECO:0000256" key="12">
    <source>
        <dbReference type="HAMAP-Rule" id="MF_00974"/>
    </source>
</evidence>
<dbReference type="FunFam" id="3.90.580.10:FF:000001">
    <property type="entry name" value="DNA primase"/>
    <property type="match status" value="1"/>
</dbReference>
<evidence type="ECO:0000256" key="13">
    <source>
        <dbReference type="PIRNR" id="PIRNR002811"/>
    </source>
</evidence>
<evidence type="ECO:0000256" key="8">
    <source>
        <dbReference type="ARBA" id="ARBA00022833"/>
    </source>
</evidence>
<dbReference type="PANTHER" id="PTHR30313:SF2">
    <property type="entry name" value="DNA PRIMASE"/>
    <property type="match status" value="1"/>
</dbReference>
<dbReference type="NCBIfam" id="TIGR01391">
    <property type="entry name" value="dnaG"/>
    <property type="match status" value="1"/>
</dbReference>
<dbReference type="InterPro" id="IPR013264">
    <property type="entry name" value="DNAG_N"/>
</dbReference>
<dbReference type="AlphaFoldDB" id="A0A1F5HFF8"/>
<evidence type="ECO:0000256" key="6">
    <source>
        <dbReference type="ARBA" id="ARBA00022723"/>
    </source>
</evidence>
<keyword evidence="4 12" id="KW-0548">Nucleotidyltransferase</keyword>
<dbReference type="InterPro" id="IPR006295">
    <property type="entry name" value="DNA_primase_DnaG"/>
</dbReference>
<evidence type="ECO:0000313" key="18">
    <source>
        <dbReference type="Proteomes" id="UP000176751"/>
    </source>
</evidence>
<dbReference type="Proteomes" id="UP000176751">
    <property type="component" value="Unassembled WGS sequence"/>
</dbReference>